<sequence length="326" mass="35245">MKRRTLTGLLGVGLAAPSLVKAQSSRMRVVGYLHPFSGTYMAPFVAAFRKGLEEQGFVDGRDVRIEVRTADGFEERLLPLAREFVAQKVDVILAAGGSDPAKAAKEATSTIPIVFVSAADPIRVGLVTNLSRPGGNITGVSLIGSSLEAKRLEILARVVPGERGLGALINPNYPDAKLQANEFRTAARQVNRRIEILEASTVEDLEPAFAQAARQRLAGLAVAQDTFFNSHRSEFVRFAAQYKVPAIYSQREYADRGGLMSYGTNFADSYRQAGIYVGRILKGTKPEDLPVMQPSRFELVINLATAKALGLTIPLDILGGADEVIE</sequence>
<gene>
    <name evidence="1" type="ORF">SAMN02745126_06512</name>
</gene>
<accession>A0A1T4TMQ8</accession>
<dbReference type="PANTHER" id="PTHR35271">
    <property type="entry name" value="ABC TRANSPORTER, SUBSTRATE-BINDING LIPOPROTEIN-RELATED"/>
    <property type="match status" value="1"/>
</dbReference>
<dbReference type="EMBL" id="FUWJ01000022">
    <property type="protein sequence ID" value="SKA41581.1"/>
    <property type="molecule type" value="Genomic_DNA"/>
</dbReference>
<keyword evidence="2" id="KW-1185">Reference proteome</keyword>
<dbReference type="InterPro" id="IPR007487">
    <property type="entry name" value="ABC_transpt-TYRBP-like"/>
</dbReference>
<dbReference type="SUPFAM" id="SSF53822">
    <property type="entry name" value="Periplasmic binding protein-like I"/>
    <property type="match status" value="1"/>
</dbReference>
<dbReference type="InterPro" id="IPR028082">
    <property type="entry name" value="Peripla_BP_I"/>
</dbReference>
<organism evidence="1 2">
    <name type="scientific">Enhydrobacter aerosaccus</name>
    <dbReference type="NCBI Taxonomy" id="225324"/>
    <lineage>
        <taxon>Bacteria</taxon>
        <taxon>Pseudomonadati</taxon>
        <taxon>Pseudomonadota</taxon>
        <taxon>Alphaproteobacteria</taxon>
        <taxon>Hyphomicrobiales</taxon>
        <taxon>Enhydrobacter</taxon>
    </lineage>
</organism>
<dbReference type="OrthoDB" id="9776955at2"/>
<dbReference type="STRING" id="225324.SAMN02745126_06512"/>
<reference evidence="2" key="1">
    <citation type="submission" date="2017-02" db="EMBL/GenBank/DDBJ databases">
        <authorList>
            <person name="Varghese N."/>
            <person name="Submissions S."/>
        </authorList>
    </citation>
    <scope>NUCLEOTIDE SEQUENCE [LARGE SCALE GENOMIC DNA]</scope>
    <source>
        <strain evidence="2">ATCC 27094</strain>
    </source>
</reference>
<dbReference type="CDD" id="cd06325">
    <property type="entry name" value="PBP1_ABC_unchar_transporter"/>
    <property type="match status" value="1"/>
</dbReference>
<dbReference type="Pfam" id="PF04392">
    <property type="entry name" value="ABC_sub_bind"/>
    <property type="match status" value="1"/>
</dbReference>
<dbReference type="Gene3D" id="3.40.50.2300">
    <property type="match status" value="2"/>
</dbReference>
<name>A0A1T4TMQ8_9HYPH</name>
<protein>
    <submittedName>
        <fullName evidence="1">Putative ABC transport system substrate-binding protein</fullName>
    </submittedName>
</protein>
<evidence type="ECO:0000313" key="1">
    <source>
        <dbReference type="EMBL" id="SKA41581.1"/>
    </source>
</evidence>
<dbReference type="Proteomes" id="UP000190092">
    <property type="component" value="Unassembled WGS sequence"/>
</dbReference>
<dbReference type="AlphaFoldDB" id="A0A1T4TMQ8"/>
<dbReference type="PANTHER" id="PTHR35271:SF1">
    <property type="entry name" value="ABC TRANSPORTER, SUBSTRATE-BINDING LIPOPROTEIN"/>
    <property type="match status" value="1"/>
</dbReference>
<dbReference type="RefSeq" id="WP_085938242.1">
    <property type="nucleotide sequence ID" value="NZ_FUWJ01000022.1"/>
</dbReference>
<proteinExistence type="predicted"/>
<evidence type="ECO:0000313" key="2">
    <source>
        <dbReference type="Proteomes" id="UP000190092"/>
    </source>
</evidence>